<reference evidence="1 2" key="1">
    <citation type="journal article" date="2023" name="J. Hered.">
        <title>Chromosome-level genome of the wood stork (Mycteria americana) provides insight into avian chromosome evolution.</title>
        <authorList>
            <person name="Flamio R. Jr."/>
            <person name="Ramstad K.M."/>
        </authorList>
    </citation>
    <scope>NUCLEOTIDE SEQUENCE [LARGE SCALE GENOMIC DNA]</scope>
    <source>
        <strain evidence="1">JAX WOST 10</strain>
    </source>
</reference>
<dbReference type="AlphaFoldDB" id="A0AAN7RZ08"/>
<evidence type="ECO:0000313" key="2">
    <source>
        <dbReference type="Proteomes" id="UP001333110"/>
    </source>
</evidence>
<comment type="caution">
    <text evidence="1">The sequence shown here is derived from an EMBL/GenBank/DDBJ whole genome shotgun (WGS) entry which is preliminary data.</text>
</comment>
<organism evidence="1 2">
    <name type="scientific">Mycteria americana</name>
    <name type="common">Wood stork</name>
    <dbReference type="NCBI Taxonomy" id="33587"/>
    <lineage>
        <taxon>Eukaryota</taxon>
        <taxon>Metazoa</taxon>
        <taxon>Chordata</taxon>
        <taxon>Craniata</taxon>
        <taxon>Vertebrata</taxon>
        <taxon>Euteleostomi</taxon>
        <taxon>Archelosauria</taxon>
        <taxon>Archosauria</taxon>
        <taxon>Dinosauria</taxon>
        <taxon>Saurischia</taxon>
        <taxon>Theropoda</taxon>
        <taxon>Coelurosauria</taxon>
        <taxon>Aves</taxon>
        <taxon>Neognathae</taxon>
        <taxon>Neoaves</taxon>
        <taxon>Aequornithes</taxon>
        <taxon>Ciconiiformes</taxon>
        <taxon>Ciconiidae</taxon>
        <taxon>Mycteria</taxon>
    </lineage>
</organism>
<sequence>MEWWTSGYCENNPRYQNTLGANHLESRSPKKGLGILVDKLTMKQQGTHAAKAVNSILGCNRQIVASRAREEILPFCSALYSCFMHRTEQVLRMNQSEVDSYVKDSHVWLVAEKGTYEVKQDENFQRRGCLPD</sequence>
<name>A0AAN7RZ08_MYCAM</name>
<dbReference type="EMBL" id="JAUNZN010000002">
    <property type="protein sequence ID" value="KAK4826114.1"/>
    <property type="molecule type" value="Genomic_DNA"/>
</dbReference>
<accession>A0AAN7RZ08</accession>
<protein>
    <submittedName>
        <fullName evidence="1">Uncharacterized protein</fullName>
    </submittedName>
</protein>
<keyword evidence="2" id="KW-1185">Reference proteome</keyword>
<proteinExistence type="predicted"/>
<gene>
    <name evidence="1" type="ORF">QYF61_005252</name>
</gene>
<dbReference type="Proteomes" id="UP001333110">
    <property type="component" value="Unassembled WGS sequence"/>
</dbReference>
<evidence type="ECO:0000313" key="1">
    <source>
        <dbReference type="EMBL" id="KAK4826114.1"/>
    </source>
</evidence>